<feature type="domain" description="DUF8128" evidence="3">
    <location>
        <begin position="84"/>
        <end position="431"/>
    </location>
</feature>
<reference evidence="4 5" key="1">
    <citation type="journal article" date="2016" name="Nat. Commun.">
        <title>Thousands of microbial genomes shed light on interconnected biogeochemical processes in an aquifer system.</title>
        <authorList>
            <person name="Anantharaman K."/>
            <person name="Brown C.T."/>
            <person name="Hug L.A."/>
            <person name="Sharon I."/>
            <person name="Castelle C.J."/>
            <person name="Probst A.J."/>
            <person name="Thomas B.C."/>
            <person name="Singh A."/>
            <person name="Wilkins M.J."/>
            <person name="Karaoz U."/>
            <person name="Brodie E.L."/>
            <person name="Williams K.H."/>
            <person name="Hubbard S.S."/>
            <person name="Banfield J.F."/>
        </authorList>
    </citation>
    <scope>NUCLEOTIDE SEQUENCE [LARGE SCALE GENOMIC DNA]</scope>
</reference>
<feature type="transmembrane region" description="Helical" evidence="2">
    <location>
        <begin position="48"/>
        <end position="76"/>
    </location>
</feature>
<dbReference type="Pfam" id="PF26449">
    <property type="entry name" value="DUF8128"/>
    <property type="match status" value="1"/>
</dbReference>
<dbReference type="Proteomes" id="UP000178815">
    <property type="component" value="Unassembled WGS sequence"/>
</dbReference>
<accession>A0A1F6CI11</accession>
<keyword evidence="2" id="KW-1133">Transmembrane helix</keyword>
<protein>
    <recommendedName>
        <fullName evidence="3">DUF8128 domain-containing protein</fullName>
    </recommendedName>
</protein>
<evidence type="ECO:0000259" key="3">
    <source>
        <dbReference type="Pfam" id="PF26449"/>
    </source>
</evidence>
<feature type="transmembrane region" description="Helical" evidence="2">
    <location>
        <begin position="25"/>
        <end position="42"/>
    </location>
</feature>
<dbReference type="EMBL" id="MFKU01000010">
    <property type="protein sequence ID" value="OGG48610.1"/>
    <property type="molecule type" value="Genomic_DNA"/>
</dbReference>
<dbReference type="AlphaFoldDB" id="A0A1F6CI11"/>
<proteinExistence type="predicted"/>
<comment type="caution">
    <text evidence="4">The sequence shown here is derived from an EMBL/GenBank/DDBJ whole genome shotgun (WGS) entry which is preliminary data.</text>
</comment>
<gene>
    <name evidence="4" type="ORF">A2678_01960</name>
</gene>
<sequence length="448" mass="51327">MGLFSKIDEKADELKDTFGVRLQPWPLFILGLALLFMAAVFMPKVVSLALSMALFLAPLWLPVLIIGSAWTIWVIFRRSEFTAKQKHVLLEIKPPRNLVKTPLAMEAFLSGLHIGGGEGTWYIKYWKGATRPWFSLEIASFEGQVHFYIWTRANFRRLIEAQMYAQYPGTQIVEAQDYTRFLTATPEEWSIWGCDFKYTEKDPIPIKTYVEYGLDKVQKEPEQVDPLANLVEFMGSMRKGEYLWLQLVIRMHKGEKYNKLNKAGKPYTWKDEALELVANIRKETRDPYVDPVTGEERPGFPNPTKGQSEKIAAIERNVSKLAFDVGARAVYIVEQGKFDVTVIAGMTGLFKQFSSEGWNGMKHTGWLAKFDDYPWEIGAAKLKDHFRRGIIDAYRRRQFFYEPAVGKEMVMSTEELATIFHIPSRAVETPSLERIQSATSEAPANLPL</sequence>
<name>A0A1F6CI11_9BACT</name>
<feature type="region of interest" description="Disordered" evidence="1">
    <location>
        <begin position="288"/>
        <end position="307"/>
    </location>
</feature>
<evidence type="ECO:0000256" key="1">
    <source>
        <dbReference type="SAM" id="MobiDB-lite"/>
    </source>
</evidence>
<evidence type="ECO:0000313" key="5">
    <source>
        <dbReference type="Proteomes" id="UP000178815"/>
    </source>
</evidence>
<evidence type="ECO:0000256" key="2">
    <source>
        <dbReference type="SAM" id="Phobius"/>
    </source>
</evidence>
<dbReference type="STRING" id="1798481.A2678_01960"/>
<organism evidence="4 5">
    <name type="scientific">Candidatus Kaiserbacteria bacterium RIFCSPHIGHO2_01_FULL_53_31</name>
    <dbReference type="NCBI Taxonomy" id="1798481"/>
    <lineage>
        <taxon>Bacteria</taxon>
        <taxon>Candidatus Kaiseribacteriota</taxon>
    </lineage>
</organism>
<keyword evidence="2" id="KW-0812">Transmembrane</keyword>
<dbReference type="InterPro" id="IPR058441">
    <property type="entry name" value="DUF8128"/>
</dbReference>
<evidence type="ECO:0000313" key="4">
    <source>
        <dbReference type="EMBL" id="OGG48610.1"/>
    </source>
</evidence>
<keyword evidence="2" id="KW-0472">Membrane</keyword>
<feature type="compositionally biased region" description="Basic and acidic residues" evidence="1">
    <location>
        <begin position="288"/>
        <end position="298"/>
    </location>
</feature>